<protein>
    <submittedName>
        <fullName evidence="2">Uncharacterized protein</fullName>
    </submittedName>
</protein>
<evidence type="ECO:0000256" key="1">
    <source>
        <dbReference type="SAM" id="MobiDB-lite"/>
    </source>
</evidence>
<feature type="compositionally biased region" description="Gly residues" evidence="1">
    <location>
        <begin position="50"/>
        <end position="59"/>
    </location>
</feature>
<feature type="region of interest" description="Disordered" evidence="1">
    <location>
        <begin position="40"/>
        <end position="59"/>
    </location>
</feature>
<dbReference type="EnsemblBacteria" id="ABF90198">
    <property type="protein sequence ID" value="ABF90198"/>
    <property type="gene ID" value="MXAN_0240"/>
</dbReference>
<sequence>MSSVSPRQEGGPVDGVAAGRFVLQLGGVRVDDAMHPVTGRQRGAQDELGPGVGLHGVSGGDEAEVVERRAGARPAADVEDDIAARVPVSAEGDAARLRVPVERAEREALGVLVDDAHGEGARALNLHRQLVVQCQRLAPAFRVTALEDAEFGRGELGEAHGHPAHEFLGGDPAVADDCPVVALEQGACPFFRELKPAWLVGVCVHGLVRHLALCLHRSHHDGDLFAGLHGAARRKSAACGGPVCPPWEGAWRRTSTRRAGRRSMSTWTCPRWCGRSTPRRH</sequence>
<gene>
    <name evidence="2" type="ordered locus">MXAN_0240</name>
</gene>
<organism evidence="2 3">
    <name type="scientific">Myxococcus xanthus (strain DK1622)</name>
    <dbReference type="NCBI Taxonomy" id="246197"/>
    <lineage>
        <taxon>Bacteria</taxon>
        <taxon>Pseudomonadati</taxon>
        <taxon>Myxococcota</taxon>
        <taxon>Myxococcia</taxon>
        <taxon>Myxococcales</taxon>
        <taxon>Cystobacterineae</taxon>
        <taxon>Myxococcaceae</taxon>
        <taxon>Myxococcus</taxon>
    </lineage>
</organism>
<evidence type="ECO:0000313" key="2">
    <source>
        <dbReference type="EMBL" id="ABF90198.1"/>
    </source>
</evidence>
<dbReference type="AlphaFoldDB" id="Q1DFQ2"/>
<reference evidence="2 3" key="1">
    <citation type="journal article" date="2006" name="Proc. Natl. Acad. Sci. U.S.A.">
        <title>Evolution of sensory complexity recorded in a myxobacterial genome.</title>
        <authorList>
            <person name="Goldman B.S."/>
            <person name="Nierman W.C."/>
            <person name="Kaiser D."/>
            <person name="Slater S.C."/>
            <person name="Durkin A.S."/>
            <person name="Eisen J.A."/>
            <person name="Ronning C.M."/>
            <person name="Barbazuk W.B."/>
            <person name="Blanchard M."/>
            <person name="Field C."/>
            <person name="Halling C."/>
            <person name="Hinkle G."/>
            <person name="Iartchuk O."/>
            <person name="Kim H.S."/>
            <person name="Mackenzie C."/>
            <person name="Madupu R."/>
            <person name="Miller N."/>
            <person name="Shvartsbeyn A."/>
            <person name="Sullivan S.A."/>
            <person name="Vaudin M."/>
            <person name="Wiegand R."/>
            <person name="Kaplan H.B."/>
        </authorList>
    </citation>
    <scope>NUCLEOTIDE SEQUENCE [LARGE SCALE GENOMIC DNA]</scope>
    <source>
        <strain evidence="3">DK1622</strain>
    </source>
</reference>
<dbReference type="STRING" id="246197.MXAN_0240"/>
<dbReference type="Proteomes" id="UP000002402">
    <property type="component" value="Chromosome"/>
</dbReference>
<accession>Q1DFQ2</accession>
<name>Q1DFQ2_MYXXD</name>
<dbReference type="HOGENOM" id="CLU_989815_0_0_7"/>
<dbReference type="KEGG" id="mxa:MXAN_0240"/>
<evidence type="ECO:0000313" key="3">
    <source>
        <dbReference type="Proteomes" id="UP000002402"/>
    </source>
</evidence>
<proteinExistence type="predicted"/>
<dbReference type="EMBL" id="CP000113">
    <property type="protein sequence ID" value="ABF90198.1"/>
    <property type="molecule type" value="Genomic_DNA"/>
</dbReference>
<keyword evidence="3" id="KW-1185">Reference proteome</keyword>